<dbReference type="Proteomes" id="UP000060699">
    <property type="component" value="Chromosome"/>
</dbReference>
<evidence type="ECO:0000313" key="1">
    <source>
        <dbReference type="EMBL" id="ALV06676.1"/>
    </source>
</evidence>
<name>A0A0U3MXP2_9BURK</name>
<organism evidence="1 2">
    <name type="scientific">Roseateles depolymerans</name>
    <dbReference type="NCBI Taxonomy" id="76731"/>
    <lineage>
        <taxon>Bacteria</taxon>
        <taxon>Pseudomonadati</taxon>
        <taxon>Pseudomonadota</taxon>
        <taxon>Betaproteobacteria</taxon>
        <taxon>Burkholderiales</taxon>
        <taxon>Sphaerotilaceae</taxon>
        <taxon>Roseateles</taxon>
    </lineage>
</organism>
<dbReference type="EMBL" id="CP013729">
    <property type="protein sequence ID" value="ALV06676.1"/>
    <property type="molecule type" value="Genomic_DNA"/>
</dbReference>
<dbReference type="STRING" id="76731.RD2015_2204"/>
<protein>
    <submittedName>
        <fullName evidence="1">Uncharacterized protein</fullName>
    </submittedName>
</protein>
<sequence length="181" mass="20102">MSCDALQRRFPIADATVDRVVRSPKAVRPSAFNNRNGDCMNQSFSAAQWKDRDSTEKASTLPGAFFSDVIELPPLQLANVAFIRRCSWDSSLRYAVQNSGADDYEVADDIPVSHSYMSKILKGTAGLHGQKLVTFMRRTRSLAPLQWLAEQMGAEIVLKDSQAQRIAALQAELRELQGVRA</sequence>
<reference evidence="1 2" key="1">
    <citation type="submission" date="2015-12" db="EMBL/GenBank/DDBJ databases">
        <title>Complete genome of Roseateles depolymerans KCTC 42856.</title>
        <authorList>
            <person name="Kim K.M."/>
        </authorList>
    </citation>
    <scope>NUCLEOTIDE SEQUENCE [LARGE SCALE GENOMIC DNA]</scope>
    <source>
        <strain evidence="1 2">KCTC 42856</strain>
    </source>
</reference>
<dbReference type="KEGG" id="rdp:RD2015_2204"/>
<keyword evidence="2" id="KW-1185">Reference proteome</keyword>
<accession>A0A0U3MXP2</accession>
<proteinExistence type="predicted"/>
<evidence type="ECO:0000313" key="2">
    <source>
        <dbReference type="Proteomes" id="UP000060699"/>
    </source>
</evidence>
<dbReference type="AlphaFoldDB" id="A0A0U3MXP2"/>
<gene>
    <name evidence="1" type="ORF">RD2015_2204</name>
</gene>